<dbReference type="RefSeq" id="WP_094545414.1">
    <property type="nucleotide sequence ID" value="NZ_MQWB01000001.1"/>
</dbReference>
<dbReference type="GO" id="GO:0051536">
    <property type="term" value="F:iron-sulfur cluster binding"/>
    <property type="evidence" value="ECO:0007669"/>
    <property type="project" value="UniProtKB-KW"/>
</dbReference>
<dbReference type="CDD" id="cd01335">
    <property type="entry name" value="Radical_SAM"/>
    <property type="match status" value="1"/>
</dbReference>
<evidence type="ECO:0000256" key="5">
    <source>
        <dbReference type="ARBA" id="ARBA00023014"/>
    </source>
</evidence>
<reference evidence="8 9" key="1">
    <citation type="submission" date="2016-11" db="EMBL/GenBank/DDBJ databases">
        <title>Study of marine rhodopsin-containing bacteria.</title>
        <authorList>
            <person name="Yoshizawa S."/>
            <person name="Kumagai Y."/>
            <person name="Kogure K."/>
        </authorList>
    </citation>
    <scope>NUCLEOTIDE SEQUENCE [LARGE SCALE GENOMIC DNA]</scope>
    <source>
        <strain evidence="8 9">SG-29</strain>
    </source>
</reference>
<name>A0A259TVJ6_9BACT</name>
<accession>A0A259TVJ6</accession>
<dbReference type="EMBL" id="MQWB01000001">
    <property type="protein sequence ID" value="OZC01792.1"/>
    <property type="molecule type" value="Genomic_DNA"/>
</dbReference>
<dbReference type="GO" id="GO:0046872">
    <property type="term" value="F:metal ion binding"/>
    <property type="evidence" value="ECO:0007669"/>
    <property type="project" value="UniProtKB-KW"/>
</dbReference>
<dbReference type="SUPFAM" id="SSF47781">
    <property type="entry name" value="RuvA domain 2-like"/>
    <property type="match status" value="1"/>
</dbReference>
<evidence type="ECO:0000259" key="7">
    <source>
        <dbReference type="Pfam" id="PF04055"/>
    </source>
</evidence>
<dbReference type="InParanoid" id="A0A259TVJ6"/>
<dbReference type="InterPro" id="IPR007197">
    <property type="entry name" value="rSAM"/>
</dbReference>
<feature type="domain" description="Radical SAM core" evidence="7">
    <location>
        <begin position="61"/>
        <end position="198"/>
    </location>
</feature>
<evidence type="ECO:0000313" key="8">
    <source>
        <dbReference type="EMBL" id="OZC01792.1"/>
    </source>
</evidence>
<keyword evidence="4" id="KW-0408">Iron</keyword>
<sequence length="453" mass="50447">MRTQVIEKLEILADAAKYDVSCASSGGERENSKTGLGNSRAMGICHTYTPDGRCVSLLKVLFSNVCIYDCAYCTTRRSNEEVVRTAFTVKEVVDLTMEFYKRNYIEGLFLSSGIFRDADTTTEKLVEVARSLRHEHQFNGYIHLKVIPGASTDLLVEAGRLADRLSVNIEIPSERSLKAVAPEKDYASVIRPMDTIREGHDEYRAERKKTKRAPRFSPGGQSTQLVVGATPEDDRTVLSLADGLYKEQKLRRVYYSGYVPISSDGRVPDPATYRQPLAREHRLYQADWLIRQYDFSLDEVLPAEQPHLDMKLDPKAAYALRFPELFPIDVNTAPMEWLQRVPGLGLKSARRIVAARRRGTVRWEHLRAMGVVLKRARYFITTPEHRPHLIGTDPGEIRRRIVGGKASGAPQLSLFGAPPPVVTPPPAAPARGRIVTPSGALAPLASAPLARAA</sequence>
<dbReference type="InterPro" id="IPR013785">
    <property type="entry name" value="Aldolase_TIM"/>
</dbReference>
<dbReference type="SFLD" id="SFLDG01102">
    <property type="entry name" value="Uncharacterised_Radical_SAM_Su"/>
    <property type="match status" value="1"/>
</dbReference>
<dbReference type="Proteomes" id="UP000216446">
    <property type="component" value="Unassembled WGS sequence"/>
</dbReference>
<dbReference type="InterPro" id="IPR023874">
    <property type="entry name" value="DNA_rSAM_put"/>
</dbReference>
<evidence type="ECO:0000256" key="1">
    <source>
        <dbReference type="ARBA" id="ARBA00001966"/>
    </source>
</evidence>
<evidence type="ECO:0000313" key="9">
    <source>
        <dbReference type="Proteomes" id="UP000216446"/>
    </source>
</evidence>
<dbReference type="Pfam" id="PF04055">
    <property type="entry name" value="Radical_SAM"/>
    <property type="match status" value="1"/>
</dbReference>
<dbReference type="InterPro" id="IPR051675">
    <property type="entry name" value="Endo/Exo/Phosphatase_dom_1"/>
</dbReference>
<proteinExistence type="predicted"/>
<dbReference type="InterPro" id="IPR010994">
    <property type="entry name" value="RuvA_2-like"/>
</dbReference>
<comment type="caution">
    <text evidence="8">The sequence shown here is derived from an EMBL/GenBank/DDBJ whole genome shotgun (WGS) entry which is preliminary data.</text>
</comment>
<dbReference type="NCBIfam" id="TIGR03916">
    <property type="entry name" value="rSAM_link_UDG"/>
    <property type="match status" value="1"/>
</dbReference>
<keyword evidence="9" id="KW-1185">Reference proteome</keyword>
<dbReference type="SFLD" id="SFLDS00029">
    <property type="entry name" value="Radical_SAM"/>
    <property type="match status" value="1"/>
</dbReference>
<keyword evidence="5" id="KW-0411">Iron-sulfur</keyword>
<dbReference type="Gene3D" id="3.20.20.70">
    <property type="entry name" value="Aldolase class I"/>
    <property type="match status" value="1"/>
</dbReference>
<dbReference type="PANTHER" id="PTHR21180:SF9">
    <property type="entry name" value="TYPE II SECRETION SYSTEM PROTEIN K"/>
    <property type="match status" value="1"/>
</dbReference>
<dbReference type="InterPro" id="IPR058240">
    <property type="entry name" value="rSAM_sf"/>
</dbReference>
<feature type="region of interest" description="Disordered" evidence="6">
    <location>
        <begin position="207"/>
        <end position="226"/>
    </location>
</feature>
<gene>
    <name evidence="8" type="ORF">BSZ36_01590</name>
</gene>
<dbReference type="GO" id="GO:0003824">
    <property type="term" value="F:catalytic activity"/>
    <property type="evidence" value="ECO:0007669"/>
    <property type="project" value="InterPro"/>
</dbReference>
<evidence type="ECO:0000256" key="3">
    <source>
        <dbReference type="ARBA" id="ARBA00022723"/>
    </source>
</evidence>
<protein>
    <submittedName>
        <fullName evidence="8">Putative DNA modification/repair radical SAM protein</fullName>
    </submittedName>
</protein>
<evidence type="ECO:0000256" key="2">
    <source>
        <dbReference type="ARBA" id="ARBA00022691"/>
    </source>
</evidence>
<dbReference type="AlphaFoldDB" id="A0A259TVJ6"/>
<comment type="cofactor">
    <cofactor evidence="1">
        <name>[4Fe-4S] cluster</name>
        <dbReference type="ChEBI" id="CHEBI:49883"/>
    </cofactor>
</comment>
<keyword evidence="3" id="KW-0479">Metal-binding</keyword>
<dbReference type="Pfam" id="PF12836">
    <property type="entry name" value="HHH_3"/>
    <property type="match status" value="1"/>
</dbReference>
<dbReference type="SUPFAM" id="SSF102114">
    <property type="entry name" value="Radical SAM enzymes"/>
    <property type="match status" value="1"/>
</dbReference>
<dbReference type="OrthoDB" id="9801154at2"/>
<dbReference type="PANTHER" id="PTHR21180">
    <property type="entry name" value="ENDONUCLEASE/EXONUCLEASE/PHOSPHATASE FAMILY DOMAIN-CONTAINING PROTEIN 1"/>
    <property type="match status" value="1"/>
</dbReference>
<evidence type="ECO:0000256" key="6">
    <source>
        <dbReference type="SAM" id="MobiDB-lite"/>
    </source>
</evidence>
<evidence type="ECO:0000256" key="4">
    <source>
        <dbReference type="ARBA" id="ARBA00023004"/>
    </source>
</evidence>
<keyword evidence="2" id="KW-0949">S-adenosyl-L-methionine</keyword>
<dbReference type="Gene3D" id="1.10.150.320">
    <property type="entry name" value="Photosystem II 12 kDa extrinsic protein"/>
    <property type="match status" value="1"/>
</dbReference>
<organism evidence="8 9">
    <name type="scientific">Rubricoccus marinus</name>
    <dbReference type="NCBI Taxonomy" id="716817"/>
    <lineage>
        <taxon>Bacteria</taxon>
        <taxon>Pseudomonadati</taxon>
        <taxon>Rhodothermota</taxon>
        <taxon>Rhodothermia</taxon>
        <taxon>Rhodothermales</taxon>
        <taxon>Rubricoccaceae</taxon>
        <taxon>Rubricoccus</taxon>
    </lineage>
</organism>